<dbReference type="EMBL" id="AP019377">
    <property type="protein sequence ID" value="BBH95902.1"/>
    <property type="molecule type" value="Genomic_DNA"/>
</dbReference>
<keyword evidence="2 4" id="KW-0378">Hydrolase</keyword>
<dbReference type="PANTHER" id="PTHR32027">
    <property type="entry name" value="CYTOSINE DEAMINASE"/>
    <property type="match status" value="1"/>
</dbReference>
<dbReference type="InterPro" id="IPR011059">
    <property type="entry name" value="Metal-dep_hydrolase_composite"/>
</dbReference>
<dbReference type="SUPFAM" id="SSF51338">
    <property type="entry name" value="Composite domain of metallo-dependent hydrolases"/>
    <property type="match status" value="1"/>
</dbReference>
<dbReference type="InterPro" id="IPR052349">
    <property type="entry name" value="Metallo-hydrolase_Enzymes"/>
</dbReference>
<name>A0A455T8V8_9CHLR</name>
<dbReference type="GO" id="GO:0016814">
    <property type="term" value="F:hydrolase activity, acting on carbon-nitrogen (but not peptide) bonds, in cyclic amidines"/>
    <property type="evidence" value="ECO:0007669"/>
    <property type="project" value="TreeGrafter"/>
</dbReference>
<dbReference type="InterPro" id="IPR032466">
    <property type="entry name" value="Metal_Hydrolase"/>
</dbReference>
<dbReference type="SUPFAM" id="SSF51556">
    <property type="entry name" value="Metallo-dependent hydrolases"/>
    <property type="match status" value="1"/>
</dbReference>
<dbReference type="InterPro" id="IPR006680">
    <property type="entry name" value="Amidohydro-rel"/>
</dbReference>
<accession>A0A455T8V8</accession>
<keyword evidence="1" id="KW-0479">Metal-binding</keyword>
<dbReference type="GO" id="GO:0046872">
    <property type="term" value="F:metal ion binding"/>
    <property type="evidence" value="ECO:0007669"/>
    <property type="project" value="UniProtKB-KW"/>
</dbReference>
<dbReference type="AlphaFoldDB" id="A0A455T8V8"/>
<reference evidence="4" key="1">
    <citation type="submission" date="2018-12" db="EMBL/GenBank/DDBJ databases">
        <title>Novel natural products biosynthetic potential of the class Ktedonobacteria.</title>
        <authorList>
            <person name="Zheng Y."/>
            <person name="Saitou A."/>
            <person name="Wang C.M."/>
            <person name="Toyoda A."/>
            <person name="Minakuchi Y."/>
            <person name="Sekiguchi Y."/>
            <person name="Ueda K."/>
            <person name="Takano H."/>
            <person name="Sakai Y."/>
            <person name="Yokota A."/>
            <person name="Yabe S."/>
        </authorList>
    </citation>
    <scope>NUCLEOTIDE SEQUENCE</scope>
    <source>
        <strain evidence="4">A3-2</strain>
    </source>
</reference>
<dbReference type="CDD" id="cd01293">
    <property type="entry name" value="Bact_CD"/>
    <property type="match status" value="1"/>
</dbReference>
<proteinExistence type="predicted"/>
<evidence type="ECO:0000259" key="3">
    <source>
        <dbReference type="Pfam" id="PF01979"/>
    </source>
</evidence>
<protein>
    <submittedName>
        <fullName evidence="4">Amidohydrolase</fullName>
    </submittedName>
</protein>
<feature type="domain" description="Amidohydrolase-related" evidence="3">
    <location>
        <begin position="54"/>
        <end position="399"/>
    </location>
</feature>
<dbReference type="Pfam" id="PF01979">
    <property type="entry name" value="Amidohydro_1"/>
    <property type="match status" value="1"/>
</dbReference>
<sequence>MADLLLRRARLALDPASWSAPVDLLIRSGQIAALAPHLTVAEADIPTLDLAGRLVLPGLVEGHIHLDKALTRDRVLNRSGTLAEAIRCNLALSASVSEEDIVERATATALWALRCGTTTLRTHVNVDPQIELRGLHALLRVREQLRSLLDIEIVALPNRLLGEPGRRGRELLAVALEEGADALGGTPLVEEDQRGLIDEVFRLALRYGRPLDLHIDESESPADFVLPYLAERTLQEGYEGRVIAGHCCSLAAVDDATAMRTIELVARARIAVATLPATNLYLQGRCDRQPIRRGITRVKELLAAGVTVFCGSDNIKDMFNPFGSPDLLHMAQLLGYVAQMGSPEEQRWLLESVTTQAAIALGRHAGLGVGEPADLVVLDCERGEDILSDLPPRLFVIKRGRIVWSASGMGVDPLAQEAR</sequence>
<evidence type="ECO:0000256" key="2">
    <source>
        <dbReference type="ARBA" id="ARBA00022801"/>
    </source>
</evidence>
<dbReference type="PANTHER" id="PTHR32027:SF9">
    <property type="entry name" value="BLL3847 PROTEIN"/>
    <property type="match status" value="1"/>
</dbReference>
<evidence type="ECO:0000313" key="4">
    <source>
        <dbReference type="EMBL" id="BBH95902.1"/>
    </source>
</evidence>
<gene>
    <name evidence="4" type="ORF">KTA_41010</name>
</gene>
<dbReference type="Gene3D" id="2.30.40.10">
    <property type="entry name" value="Urease, subunit C, domain 1"/>
    <property type="match status" value="1"/>
</dbReference>
<dbReference type="Gene3D" id="3.20.20.140">
    <property type="entry name" value="Metal-dependent hydrolases"/>
    <property type="match status" value="1"/>
</dbReference>
<dbReference type="GO" id="GO:0019239">
    <property type="term" value="F:deaminase activity"/>
    <property type="evidence" value="ECO:0007669"/>
    <property type="project" value="UniProtKB-ARBA"/>
</dbReference>
<dbReference type="FunFam" id="3.20.20.140:FF:000019">
    <property type="entry name" value="Cytosine deaminase"/>
    <property type="match status" value="1"/>
</dbReference>
<organism evidence="4">
    <name type="scientific">Thermogemmatispora argillosa</name>
    <dbReference type="NCBI Taxonomy" id="2045280"/>
    <lineage>
        <taxon>Bacteria</taxon>
        <taxon>Bacillati</taxon>
        <taxon>Chloroflexota</taxon>
        <taxon>Ktedonobacteria</taxon>
        <taxon>Thermogemmatisporales</taxon>
        <taxon>Thermogemmatisporaceae</taxon>
        <taxon>Thermogemmatispora</taxon>
    </lineage>
</organism>
<evidence type="ECO:0000256" key="1">
    <source>
        <dbReference type="ARBA" id="ARBA00022723"/>
    </source>
</evidence>